<dbReference type="Proteomes" id="UP000256561">
    <property type="component" value="Unassembled WGS sequence"/>
</dbReference>
<name>A0A3D8M8G3_9ALTE</name>
<dbReference type="RefSeq" id="WP_115592949.1">
    <property type="nucleotide sequence ID" value="NZ_QRHA01000005.1"/>
</dbReference>
<evidence type="ECO:0000313" key="4">
    <source>
        <dbReference type="Proteomes" id="UP000256561"/>
    </source>
</evidence>
<dbReference type="EMBL" id="QRHA01000005">
    <property type="protein sequence ID" value="RDV26079.1"/>
    <property type="molecule type" value="Genomic_DNA"/>
</dbReference>
<feature type="chain" id="PRO_5017787211" evidence="1">
    <location>
        <begin position="20"/>
        <end position="211"/>
    </location>
</feature>
<feature type="signal peptide" evidence="1">
    <location>
        <begin position="1"/>
        <end position="19"/>
    </location>
</feature>
<evidence type="ECO:0000313" key="3">
    <source>
        <dbReference type="EMBL" id="RDV26079.1"/>
    </source>
</evidence>
<dbReference type="InterPro" id="IPR013424">
    <property type="entry name" value="Ice-binding_C"/>
</dbReference>
<evidence type="ECO:0000256" key="1">
    <source>
        <dbReference type="SAM" id="SignalP"/>
    </source>
</evidence>
<proteinExistence type="predicted"/>
<keyword evidence="1" id="KW-0732">Signal</keyword>
<organism evidence="3 4">
    <name type="scientific">Alteromonas aestuariivivens</name>
    <dbReference type="NCBI Taxonomy" id="1938339"/>
    <lineage>
        <taxon>Bacteria</taxon>
        <taxon>Pseudomonadati</taxon>
        <taxon>Pseudomonadota</taxon>
        <taxon>Gammaproteobacteria</taxon>
        <taxon>Alteromonadales</taxon>
        <taxon>Alteromonadaceae</taxon>
        <taxon>Alteromonas/Salinimonas group</taxon>
        <taxon>Alteromonas</taxon>
    </lineage>
</organism>
<keyword evidence="4" id="KW-1185">Reference proteome</keyword>
<reference evidence="4" key="1">
    <citation type="submission" date="2018-08" db="EMBL/GenBank/DDBJ databases">
        <authorList>
            <person name="Zhang J."/>
            <person name="Du Z.-J."/>
        </authorList>
    </citation>
    <scope>NUCLEOTIDE SEQUENCE [LARGE SCALE GENOMIC DNA]</scope>
    <source>
        <strain evidence="4">KCTC 52655</strain>
    </source>
</reference>
<gene>
    <name evidence="3" type="ORF">DXV75_08345</name>
</gene>
<evidence type="ECO:0000259" key="2">
    <source>
        <dbReference type="Pfam" id="PF07589"/>
    </source>
</evidence>
<dbReference type="OrthoDB" id="6385165at2"/>
<dbReference type="Pfam" id="PF07589">
    <property type="entry name" value="PEP-CTERM"/>
    <property type="match status" value="1"/>
</dbReference>
<sequence>MKRFLVALSFLILSQHAVADYIYTSDLNDLYHAGSIVPVSGQNGGSYEVYTDLSNGILLLNQNAWTYVSFEDLFGLEILDLDSGTDYVLNFSVRIMNALPEIAGFMLANDSNIVSIDGDDARFAFNLGGSQDWGDRTFQYDTTEMGTWQSFSISLNDFVSGAYKYLVFINDCDKQNCDNSVEFGDVTVSVPEPGMLGAFGLVLLAIRRFRK</sequence>
<feature type="domain" description="Ice-binding protein C-terminal" evidence="2">
    <location>
        <begin position="189"/>
        <end position="211"/>
    </location>
</feature>
<protein>
    <submittedName>
        <fullName evidence="3">PEP-CTERM sorting domain-containing protein</fullName>
    </submittedName>
</protein>
<comment type="caution">
    <text evidence="3">The sequence shown here is derived from an EMBL/GenBank/DDBJ whole genome shotgun (WGS) entry which is preliminary data.</text>
</comment>
<dbReference type="AlphaFoldDB" id="A0A3D8M8G3"/>
<accession>A0A3D8M8G3</accession>